<dbReference type="Proteomes" id="UP000319280">
    <property type="component" value="Unassembled WGS sequence"/>
</dbReference>
<keyword evidence="1" id="KW-0812">Transmembrane</keyword>
<dbReference type="GO" id="GO:0005886">
    <property type="term" value="C:plasma membrane"/>
    <property type="evidence" value="ECO:0007669"/>
    <property type="project" value="TreeGrafter"/>
</dbReference>
<comment type="caution">
    <text evidence="2">The sequence shown here is derived from an EMBL/GenBank/DDBJ whole genome shotgun (WGS) entry which is preliminary data.</text>
</comment>
<keyword evidence="1" id="KW-0472">Membrane</keyword>
<dbReference type="InterPro" id="IPR007059">
    <property type="entry name" value="DmsC"/>
</dbReference>
<dbReference type="PANTHER" id="PTHR38095">
    <property type="entry name" value="ANAEROBIC DIMETHYL SULFOXIDE REDUCTASE CHAIN YNFH"/>
    <property type="match status" value="1"/>
</dbReference>
<feature type="transmembrane region" description="Helical" evidence="1">
    <location>
        <begin position="86"/>
        <end position="105"/>
    </location>
</feature>
<reference evidence="2 3" key="1">
    <citation type="submission" date="2019-07" db="EMBL/GenBank/DDBJ databases">
        <title>Genomic analysis of Lentibacillus sp. NKC851-2.</title>
        <authorList>
            <person name="Oh Y.J."/>
        </authorList>
    </citation>
    <scope>NUCLEOTIDE SEQUENCE [LARGE SCALE GENOMIC DNA]</scope>
    <source>
        <strain evidence="2 3">NKC851-2</strain>
    </source>
</reference>
<proteinExistence type="predicted"/>
<evidence type="ECO:0000313" key="2">
    <source>
        <dbReference type="EMBL" id="TRM11969.1"/>
    </source>
</evidence>
<feature type="transmembrane region" description="Helical" evidence="1">
    <location>
        <begin position="6"/>
        <end position="26"/>
    </location>
</feature>
<feature type="transmembrane region" description="Helical" evidence="1">
    <location>
        <begin position="225"/>
        <end position="248"/>
    </location>
</feature>
<dbReference type="PANTHER" id="PTHR38095:SF2">
    <property type="entry name" value="ANAEROBIC DIMETHYL SULFOXIDE REDUCTASE CHAIN C"/>
    <property type="match status" value="1"/>
</dbReference>
<dbReference type="RefSeq" id="WP_142791005.1">
    <property type="nucleotide sequence ID" value="NZ_VJMZ01000001.1"/>
</dbReference>
<dbReference type="EMBL" id="VJMZ01000001">
    <property type="protein sequence ID" value="TRM11969.1"/>
    <property type="molecule type" value="Genomic_DNA"/>
</dbReference>
<name>A0A549YJB6_9BACI</name>
<organism evidence="2 3">
    <name type="scientific">Lentibacillus cibarius</name>
    <dbReference type="NCBI Taxonomy" id="2583219"/>
    <lineage>
        <taxon>Bacteria</taxon>
        <taxon>Bacillati</taxon>
        <taxon>Bacillota</taxon>
        <taxon>Bacilli</taxon>
        <taxon>Bacillales</taxon>
        <taxon>Bacillaceae</taxon>
        <taxon>Lentibacillus</taxon>
    </lineage>
</organism>
<feature type="transmembrane region" description="Helical" evidence="1">
    <location>
        <begin position="147"/>
        <end position="169"/>
    </location>
</feature>
<keyword evidence="3" id="KW-1185">Reference proteome</keyword>
<dbReference type="GO" id="GO:0019645">
    <property type="term" value="P:anaerobic electron transport chain"/>
    <property type="evidence" value="ECO:0007669"/>
    <property type="project" value="InterPro"/>
</dbReference>
<evidence type="ECO:0000313" key="3">
    <source>
        <dbReference type="Proteomes" id="UP000319280"/>
    </source>
</evidence>
<dbReference type="GO" id="GO:0009390">
    <property type="term" value="C:dimethyl sulfoxide reductase complex"/>
    <property type="evidence" value="ECO:0007669"/>
    <property type="project" value="TreeGrafter"/>
</dbReference>
<feature type="transmembrane region" description="Helical" evidence="1">
    <location>
        <begin position="46"/>
        <end position="66"/>
    </location>
</feature>
<protein>
    <submittedName>
        <fullName evidence="2">Cyclic nucleotide-binding protein</fullName>
    </submittedName>
</protein>
<feature type="transmembrane region" description="Helical" evidence="1">
    <location>
        <begin position="181"/>
        <end position="205"/>
    </location>
</feature>
<feature type="transmembrane region" description="Helical" evidence="1">
    <location>
        <begin position="255"/>
        <end position="277"/>
    </location>
</feature>
<accession>A0A549YJB6</accession>
<evidence type="ECO:0000256" key="1">
    <source>
        <dbReference type="SAM" id="Phobius"/>
    </source>
</evidence>
<sequence length="282" mass="31230">MNEWPLLIFTIAMQAAIGGIFMLWVYQLRCKDKENLDMFNLFKIPLVIIAGFSLVGLGASFAHLGAPTNAFNTLRHVGSSWMSREILVTGMFIGLTFITAAWAFYRKKVSPWLLLVTALVGFIDVYCMAAIYSNSLISPWNSIHTFMSFYGTTFILGSVLAVALLATALYRQKMELEAKQFTKVALIIAMMGIALQVIGTALLPVTMTEVNMIEASAITELLSGYTGMVTLRWIISILGIALLFFLAVSSYKKSFAALSFIMLLTFVMSEGMSRYVFYVLGS</sequence>
<keyword evidence="1" id="KW-1133">Transmembrane helix</keyword>
<dbReference type="GO" id="GO:0009389">
    <property type="term" value="F:dimethyl sulfoxide reductase activity"/>
    <property type="evidence" value="ECO:0007669"/>
    <property type="project" value="TreeGrafter"/>
</dbReference>
<gene>
    <name evidence="2" type="ORF">FH966_09890</name>
</gene>
<feature type="transmembrane region" description="Helical" evidence="1">
    <location>
        <begin position="112"/>
        <end position="132"/>
    </location>
</feature>
<dbReference type="Pfam" id="PF04976">
    <property type="entry name" value="DmsC"/>
    <property type="match status" value="1"/>
</dbReference>
<dbReference type="AlphaFoldDB" id="A0A549YJB6"/>